<evidence type="ECO:0000313" key="1">
    <source>
        <dbReference type="EMBL" id="OGY92534.1"/>
    </source>
</evidence>
<dbReference type="Gene3D" id="1.10.10.10">
    <property type="entry name" value="Winged helix-like DNA-binding domain superfamily/Winged helix DNA-binding domain"/>
    <property type="match status" value="1"/>
</dbReference>
<evidence type="ECO:0000313" key="2">
    <source>
        <dbReference type="Proteomes" id="UP000177349"/>
    </source>
</evidence>
<dbReference type="InterPro" id="IPR036390">
    <property type="entry name" value="WH_DNA-bd_sf"/>
</dbReference>
<dbReference type="SUPFAM" id="SSF46785">
    <property type="entry name" value="Winged helix' DNA-binding domain"/>
    <property type="match status" value="1"/>
</dbReference>
<accession>A0A1G2BTS2</accession>
<dbReference type="EMBL" id="MHKN01000015">
    <property type="protein sequence ID" value="OGY92534.1"/>
    <property type="molecule type" value="Genomic_DNA"/>
</dbReference>
<evidence type="ECO:0008006" key="3">
    <source>
        <dbReference type="Google" id="ProtNLM"/>
    </source>
</evidence>
<gene>
    <name evidence="1" type="ORF">A3B31_03950</name>
</gene>
<dbReference type="CDD" id="cd00090">
    <property type="entry name" value="HTH_ARSR"/>
    <property type="match status" value="1"/>
</dbReference>
<comment type="caution">
    <text evidence="1">The sequence shown here is derived from an EMBL/GenBank/DDBJ whole genome shotgun (WGS) entry which is preliminary data.</text>
</comment>
<name>A0A1G2BTS2_9BACT</name>
<protein>
    <recommendedName>
        <fullName evidence="3">HTH arsR-type domain-containing protein</fullName>
    </recommendedName>
</protein>
<dbReference type="AlphaFoldDB" id="A0A1G2BTS2"/>
<dbReference type="InterPro" id="IPR036388">
    <property type="entry name" value="WH-like_DNA-bd_sf"/>
</dbReference>
<reference evidence="1 2" key="1">
    <citation type="journal article" date="2016" name="Nat. Commun.">
        <title>Thousands of microbial genomes shed light on interconnected biogeochemical processes in an aquifer system.</title>
        <authorList>
            <person name="Anantharaman K."/>
            <person name="Brown C.T."/>
            <person name="Hug L.A."/>
            <person name="Sharon I."/>
            <person name="Castelle C.J."/>
            <person name="Probst A.J."/>
            <person name="Thomas B.C."/>
            <person name="Singh A."/>
            <person name="Wilkins M.J."/>
            <person name="Karaoz U."/>
            <person name="Brodie E.L."/>
            <person name="Williams K.H."/>
            <person name="Hubbard S.S."/>
            <person name="Banfield J.F."/>
        </authorList>
    </citation>
    <scope>NUCLEOTIDE SEQUENCE [LARGE SCALE GENOMIC DNA]</scope>
</reference>
<proteinExistence type="predicted"/>
<dbReference type="InterPro" id="IPR011991">
    <property type="entry name" value="ArsR-like_HTH"/>
</dbReference>
<dbReference type="Proteomes" id="UP000177349">
    <property type="component" value="Unassembled WGS sequence"/>
</dbReference>
<organism evidence="1 2">
    <name type="scientific">Candidatus Komeilibacteria bacterium RIFCSPLOWO2_01_FULL_53_11</name>
    <dbReference type="NCBI Taxonomy" id="1798552"/>
    <lineage>
        <taxon>Bacteria</taxon>
        <taxon>Candidatus Komeiliibacteriota</taxon>
    </lineage>
</organism>
<sequence>MLERIFGSTSRGKIIKFFCTHGFERYYVRELARLLDIKLNALSRELDNLVGIGFLRSHFEKNRKYYSVDPAFPLLAELTSLIVKSIVLLEKAIIKDMDVIHGIQVFMLTGIFVGAETGTDLLLVGKINRTKVQSIIHGLSKSFYQNLRFTVLSPAEYKYRLEVTDKFVHTIRSTSPIIIVNKYAG</sequence>